<protein>
    <submittedName>
        <fullName evidence="1">Hydroxymyristoyl-ACP dehydratase</fullName>
    </submittedName>
</protein>
<reference evidence="1 2" key="1">
    <citation type="submission" date="2024-08" db="EMBL/GenBank/DDBJ databases">
        <title>Clostridium lapicellarii sp. nov., and Clostridium renhuaiense sp. nov., two species isolated from the mud in a fermentation cellar used for producing sauce-flavour Chinese liquors.</title>
        <authorList>
            <person name="Yang F."/>
            <person name="Wang H."/>
            <person name="Chen L.Q."/>
            <person name="Zhou N."/>
            <person name="Lu J.J."/>
            <person name="Pu X.X."/>
            <person name="Wan B."/>
            <person name="Wang L."/>
            <person name="Liu S.J."/>
        </authorList>
    </citation>
    <scope>NUCLEOTIDE SEQUENCE [LARGE SCALE GENOMIC DNA]</scope>
    <source>
        <strain evidence="1 2">MT-5</strain>
    </source>
</reference>
<gene>
    <name evidence="1" type="ORF">AB8U03_05960</name>
</gene>
<keyword evidence="2" id="KW-1185">Reference proteome</keyword>
<comment type="caution">
    <text evidence="1">The sequence shown here is derived from an EMBL/GenBank/DDBJ whole genome shotgun (WGS) entry which is preliminary data.</text>
</comment>
<dbReference type="EMBL" id="JBGEWD010000004">
    <property type="protein sequence ID" value="MEY7999741.1"/>
    <property type="molecule type" value="Genomic_DNA"/>
</dbReference>
<accession>A0ABV4BPQ7</accession>
<evidence type="ECO:0000313" key="1">
    <source>
        <dbReference type="EMBL" id="MEY7999741.1"/>
    </source>
</evidence>
<dbReference type="RefSeq" id="WP_369703628.1">
    <property type="nucleotide sequence ID" value="NZ_JBGEWD010000004.1"/>
</dbReference>
<dbReference type="Proteomes" id="UP001564657">
    <property type="component" value="Unassembled WGS sequence"/>
</dbReference>
<name>A0ABV4BPQ7_9CLOT</name>
<evidence type="ECO:0000313" key="2">
    <source>
        <dbReference type="Proteomes" id="UP001564657"/>
    </source>
</evidence>
<organism evidence="1 2">
    <name type="scientific">Clostridium moutaii</name>
    <dbReference type="NCBI Taxonomy" id="3240932"/>
    <lineage>
        <taxon>Bacteria</taxon>
        <taxon>Bacillati</taxon>
        <taxon>Bacillota</taxon>
        <taxon>Clostridia</taxon>
        <taxon>Eubacteriales</taxon>
        <taxon>Clostridiaceae</taxon>
        <taxon>Clostridium</taxon>
    </lineage>
</organism>
<proteinExistence type="predicted"/>
<sequence>MMDINCSEKCIHERNGKCTLNRINSITNFSSLQTNCMYFSPKDQIKNKDLPL</sequence>